<dbReference type="PANTHER" id="PTHR34861:SF11">
    <property type="entry name" value="CYCLASE"/>
    <property type="match status" value="1"/>
</dbReference>
<dbReference type="VEuPathDB" id="FungiDB:FVEG_09976"/>
<dbReference type="EMBL" id="DS022255">
    <property type="protein sequence ID" value="EWG50845.1"/>
    <property type="molecule type" value="Genomic_DNA"/>
</dbReference>
<sequence length="327" mass="36774">MGSFTPENEVTWPTFDELPLDPKGPRGNAWGLFGKNDQLGRLNLLTPETVKEACQEIQEGVRVSLDWSLNLPTNPSFARKPMKRGMNSIVHRSVNDETVTFDTQGSTQWDGFRHFGYIDECRYYNGHVQEELETTNILGIQAWVEKGGIVGRGVLLDYAAWADRQGRAYDPMTSIGIPVEDIIAVARESDISFRPGDILFVRTGYTRAYEELSPVEEKKIAQREIPQYIGLEASKEVLRWLWDNKFAAVAGDQPAFEQCPLGAKSDGLYMLHQWCIGGWGMPLGEMFYLEELAQVCQRLNRYTFFVSSIPLKIPGGIASPPNAVAIF</sequence>
<gene>
    <name evidence="3" type="ORF">FVEG_09976</name>
</gene>
<keyword evidence="4" id="KW-1185">Reference proteome</keyword>
<proteinExistence type="inferred from homology"/>
<comment type="similarity">
    <text evidence="1">Belongs to the Cyclase 1 superfamily.</text>
</comment>
<dbReference type="EMBL" id="CM000586">
    <property type="protein sequence ID" value="EWG50845.1"/>
    <property type="molecule type" value="Genomic_DNA"/>
</dbReference>
<protein>
    <recommendedName>
        <fullName evidence="5">Cyclase</fullName>
    </recommendedName>
</protein>
<dbReference type="PANTHER" id="PTHR34861">
    <property type="match status" value="1"/>
</dbReference>
<dbReference type="GO" id="GO:0019441">
    <property type="term" value="P:L-tryptophan catabolic process to kynurenine"/>
    <property type="evidence" value="ECO:0007669"/>
    <property type="project" value="InterPro"/>
</dbReference>
<evidence type="ECO:0008006" key="5">
    <source>
        <dbReference type="Google" id="ProtNLM"/>
    </source>
</evidence>
<dbReference type="SUPFAM" id="SSF102198">
    <property type="entry name" value="Putative cyclase"/>
    <property type="match status" value="1"/>
</dbReference>
<dbReference type="Proteomes" id="UP000009096">
    <property type="component" value="Chromosome 9"/>
</dbReference>
<evidence type="ECO:0000256" key="2">
    <source>
        <dbReference type="SAM" id="MobiDB-lite"/>
    </source>
</evidence>
<evidence type="ECO:0000313" key="3">
    <source>
        <dbReference type="EMBL" id="EWG50845.1"/>
    </source>
</evidence>
<feature type="region of interest" description="Disordered" evidence="2">
    <location>
        <begin position="1"/>
        <end position="22"/>
    </location>
</feature>
<dbReference type="RefSeq" id="XP_018757036.1">
    <property type="nucleotide sequence ID" value="XM_018899044.1"/>
</dbReference>
<organism evidence="3 4">
    <name type="scientific">Gibberella moniliformis (strain M3125 / FGSC 7600)</name>
    <name type="common">Maize ear and stalk rot fungus</name>
    <name type="synonym">Fusarium verticillioides</name>
    <dbReference type="NCBI Taxonomy" id="334819"/>
    <lineage>
        <taxon>Eukaryota</taxon>
        <taxon>Fungi</taxon>
        <taxon>Dikarya</taxon>
        <taxon>Ascomycota</taxon>
        <taxon>Pezizomycotina</taxon>
        <taxon>Sordariomycetes</taxon>
        <taxon>Hypocreomycetidae</taxon>
        <taxon>Hypocreales</taxon>
        <taxon>Nectriaceae</taxon>
        <taxon>Fusarium</taxon>
        <taxon>Fusarium fujikuroi species complex</taxon>
    </lineage>
</organism>
<evidence type="ECO:0000256" key="1">
    <source>
        <dbReference type="ARBA" id="ARBA00007865"/>
    </source>
</evidence>
<dbReference type="AlphaFoldDB" id="W7MT24"/>
<accession>W7MT24</accession>
<dbReference type="GO" id="GO:0004061">
    <property type="term" value="F:arylformamidase activity"/>
    <property type="evidence" value="ECO:0007669"/>
    <property type="project" value="InterPro"/>
</dbReference>
<name>W7MT24_GIBM7</name>
<dbReference type="Gene3D" id="3.50.30.50">
    <property type="entry name" value="Putative cyclase"/>
    <property type="match status" value="1"/>
</dbReference>
<dbReference type="KEGG" id="fvr:FVEG_09976"/>
<reference evidence="3 4" key="1">
    <citation type="journal article" date="2010" name="Nature">
        <title>Comparative genomics reveals mobile pathogenicity chromosomes in Fusarium.</title>
        <authorList>
            <person name="Ma L.J."/>
            <person name="van der Does H.C."/>
            <person name="Borkovich K.A."/>
            <person name="Coleman J.J."/>
            <person name="Daboussi M.J."/>
            <person name="Di Pietro A."/>
            <person name="Dufresne M."/>
            <person name="Freitag M."/>
            <person name="Grabherr M."/>
            <person name="Henrissat B."/>
            <person name="Houterman P.M."/>
            <person name="Kang S."/>
            <person name="Shim W.B."/>
            <person name="Woloshuk C."/>
            <person name="Xie X."/>
            <person name="Xu J.R."/>
            <person name="Antoniw J."/>
            <person name="Baker S.E."/>
            <person name="Bluhm B.H."/>
            <person name="Breakspear A."/>
            <person name="Brown D.W."/>
            <person name="Butchko R.A."/>
            <person name="Chapman S."/>
            <person name="Coulson R."/>
            <person name="Coutinho P.M."/>
            <person name="Danchin E.G."/>
            <person name="Diener A."/>
            <person name="Gale L.R."/>
            <person name="Gardiner D.M."/>
            <person name="Goff S."/>
            <person name="Hammond-Kosack K.E."/>
            <person name="Hilburn K."/>
            <person name="Hua-Van A."/>
            <person name="Jonkers W."/>
            <person name="Kazan K."/>
            <person name="Kodira C.D."/>
            <person name="Koehrsen M."/>
            <person name="Kumar L."/>
            <person name="Lee Y.H."/>
            <person name="Li L."/>
            <person name="Manners J.M."/>
            <person name="Miranda-Saavedra D."/>
            <person name="Mukherjee M."/>
            <person name="Park G."/>
            <person name="Park J."/>
            <person name="Park S.Y."/>
            <person name="Proctor R.H."/>
            <person name="Regev A."/>
            <person name="Ruiz-Roldan M.C."/>
            <person name="Sain D."/>
            <person name="Sakthikumar S."/>
            <person name="Sykes S."/>
            <person name="Schwartz D.C."/>
            <person name="Turgeon B.G."/>
            <person name="Wapinski I."/>
            <person name="Yoder O."/>
            <person name="Young S."/>
            <person name="Zeng Q."/>
            <person name="Zhou S."/>
            <person name="Galagan J."/>
            <person name="Cuomo C.A."/>
            <person name="Kistler H.C."/>
            <person name="Rep M."/>
        </authorList>
    </citation>
    <scope>NUCLEOTIDE SEQUENCE [LARGE SCALE GENOMIC DNA]</scope>
    <source>
        <strain evidence="4">M3125 / FGSC 7600</strain>
    </source>
</reference>
<dbReference type="OrthoDB" id="5396at2759"/>
<dbReference type="InterPro" id="IPR007325">
    <property type="entry name" value="KFase/CYL"/>
</dbReference>
<dbReference type="Pfam" id="PF04199">
    <property type="entry name" value="Cyclase"/>
    <property type="match status" value="1"/>
</dbReference>
<dbReference type="InterPro" id="IPR037175">
    <property type="entry name" value="KFase_sf"/>
</dbReference>
<evidence type="ECO:0000313" key="4">
    <source>
        <dbReference type="Proteomes" id="UP000009096"/>
    </source>
</evidence>
<dbReference type="GeneID" id="30067594"/>